<evidence type="ECO:0000256" key="2">
    <source>
        <dbReference type="ARBA" id="ARBA00007998"/>
    </source>
</evidence>
<evidence type="ECO:0000256" key="1">
    <source>
        <dbReference type="ARBA" id="ARBA00004141"/>
    </source>
</evidence>
<feature type="transmembrane region" description="Helical" evidence="8">
    <location>
        <begin position="325"/>
        <end position="344"/>
    </location>
</feature>
<feature type="transmembrane region" description="Helical" evidence="8">
    <location>
        <begin position="210"/>
        <end position="238"/>
    </location>
</feature>
<organism evidence="9 10">
    <name type="scientific">Paenibacillus konkukensis</name>
    <dbReference type="NCBI Taxonomy" id="2020716"/>
    <lineage>
        <taxon>Bacteria</taxon>
        <taxon>Bacillati</taxon>
        <taxon>Bacillota</taxon>
        <taxon>Bacilli</taxon>
        <taxon>Bacillales</taxon>
        <taxon>Paenibacillaceae</taxon>
        <taxon>Paenibacillus</taxon>
    </lineage>
</organism>
<feature type="transmembrane region" description="Helical" evidence="8">
    <location>
        <begin position="5"/>
        <end position="22"/>
    </location>
</feature>
<evidence type="ECO:0000256" key="3">
    <source>
        <dbReference type="ARBA" id="ARBA00022448"/>
    </source>
</evidence>
<accession>A0ABY4RG79</accession>
<reference evidence="9" key="1">
    <citation type="submission" date="2018-02" db="EMBL/GenBank/DDBJ databases">
        <authorList>
            <person name="Kim S.-K."/>
            <person name="Jung H.-I."/>
            <person name="Lee S.-W."/>
        </authorList>
    </citation>
    <scope>NUCLEOTIDE SEQUENCE</scope>
    <source>
        <strain evidence="9">SK3146</strain>
    </source>
</reference>
<feature type="transmembrane region" description="Helical" evidence="8">
    <location>
        <begin position="294"/>
        <end position="313"/>
    </location>
</feature>
<gene>
    <name evidence="9" type="ORF">SK3146_00429</name>
</gene>
<feature type="transmembrane region" description="Helical" evidence="8">
    <location>
        <begin position="107"/>
        <end position="128"/>
    </location>
</feature>
<name>A0ABY4RG79_9BACL</name>
<feature type="transmembrane region" description="Helical" evidence="8">
    <location>
        <begin position="258"/>
        <end position="282"/>
    </location>
</feature>
<keyword evidence="3" id="KW-0813">Transport</keyword>
<comment type="similarity">
    <text evidence="2">Belongs to the amino acid-polyamine-organocation (APC) superfamily. Spore germination protein (SGP) (TC 2.A.3.9) family.</text>
</comment>
<evidence type="ECO:0000256" key="6">
    <source>
        <dbReference type="ARBA" id="ARBA00022989"/>
    </source>
</evidence>
<proteinExistence type="inferred from homology"/>
<keyword evidence="6 8" id="KW-1133">Transmembrane helix</keyword>
<evidence type="ECO:0000256" key="8">
    <source>
        <dbReference type="SAM" id="Phobius"/>
    </source>
</evidence>
<sequence length="353" mass="40013">MSKRLLLTLFFIVHISLFYYVYPVKIIETASKGHWEPILTGFLAELAFMWMYLKGLSRFPDKDVIGVYRQKSGKWLSAVLLVPLAIFLFLDLNLIHRYEYESVNVLLLPKTPTLFILLLYSIPCYIAWKGIEAIARGGVALFICVAPLILFSLVSGVKNMDIHNIFPLFDAQLSYLKRPAFYASLFPHAGFLFLGLMPKKSKPAPLQLSYLLAVLFIFGLASVYLPMLIFGPEAILSFRYPNVLTLDTVDNEWVVFDWLPTFFVISMIGVSMVESAVSLWVITTLIQRLLLPVGRGWIVIALGLLSYGFSAFIPNMDSLEQLVTMNSVFCVYSICVVPVTVWLMSLHDRRNPA</sequence>
<feature type="transmembrane region" description="Helical" evidence="8">
    <location>
        <begin position="74"/>
        <end position="95"/>
    </location>
</feature>
<keyword evidence="5 8" id="KW-0812">Transmembrane</keyword>
<dbReference type="RefSeq" id="WP_249863517.1">
    <property type="nucleotide sequence ID" value="NZ_CP027059.1"/>
</dbReference>
<dbReference type="InterPro" id="IPR004761">
    <property type="entry name" value="Spore_GerAB"/>
</dbReference>
<evidence type="ECO:0000256" key="5">
    <source>
        <dbReference type="ARBA" id="ARBA00022692"/>
    </source>
</evidence>
<dbReference type="EMBL" id="CP027059">
    <property type="protein sequence ID" value="UQZ81273.1"/>
    <property type="molecule type" value="Genomic_DNA"/>
</dbReference>
<reference evidence="9" key="2">
    <citation type="journal article" date="2021" name="J Anim Sci Technol">
        <title>Complete genome sequence of Paenibacillus konkukensis sp. nov. SK3146 as a potential probiotic strain.</title>
        <authorList>
            <person name="Jung H.I."/>
            <person name="Park S."/>
            <person name="Niu K.M."/>
            <person name="Lee S.W."/>
            <person name="Kothari D."/>
            <person name="Yi K.J."/>
            <person name="Kim S.K."/>
        </authorList>
    </citation>
    <scope>NUCLEOTIDE SEQUENCE</scope>
    <source>
        <strain evidence="9">SK3146</strain>
    </source>
</reference>
<comment type="subcellular location">
    <subcellularLocation>
        <location evidence="1">Membrane</location>
        <topology evidence="1">Multi-pass membrane protein</topology>
    </subcellularLocation>
</comment>
<keyword evidence="7 8" id="KW-0472">Membrane</keyword>
<dbReference type="PANTHER" id="PTHR34975:SF2">
    <property type="entry name" value="SPORE GERMINATION PROTEIN A2"/>
    <property type="match status" value="1"/>
</dbReference>
<keyword evidence="10" id="KW-1185">Reference proteome</keyword>
<evidence type="ECO:0000313" key="10">
    <source>
        <dbReference type="Proteomes" id="UP001057134"/>
    </source>
</evidence>
<evidence type="ECO:0000256" key="4">
    <source>
        <dbReference type="ARBA" id="ARBA00022544"/>
    </source>
</evidence>
<feature type="transmembrane region" description="Helical" evidence="8">
    <location>
        <begin position="180"/>
        <end position="198"/>
    </location>
</feature>
<dbReference type="PANTHER" id="PTHR34975">
    <property type="entry name" value="SPORE GERMINATION PROTEIN A2"/>
    <property type="match status" value="1"/>
</dbReference>
<dbReference type="Pfam" id="PF03845">
    <property type="entry name" value="Spore_permease"/>
    <property type="match status" value="1"/>
</dbReference>
<feature type="transmembrane region" description="Helical" evidence="8">
    <location>
        <begin position="34"/>
        <end position="53"/>
    </location>
</feature>
<dbReference type="Proteomes" id="UP001057134">
    <property type="component" value="Chromosome"/>
</dbReference>
<feature type="transmembrane region" description="Helical" evidence="8">
    <location>
        <begin position="140"/>
        <end position="160"/>
    </location>
</feature>
<evidence type="ECO:0000256" key="7">
    <source>
        <dbReference type="ARBA" id="ARBA00023136"/>
    </source>
</evidence>
<keyword evidence="4" id="KW-0309">Germination</keyword>
<protein>
    <submittedName>
        <fullName evidence="9">Spore germination protein</fullName>
    </submittedName>
</protein>
<evidence type="ECO:0000313" key="9">
    <source>
        <dbReference type="EMBL" id="UQZ81273.1"/>
    </source>
</evidence>